<keyword evidence="1" id="KW-0472">Membrane</keyword>
<protein>
    <submittedName>
        <fullName evidence="2">Uncharacterized protein</fullName>
    </submittedName>
</protein>
<proteinExistence type="predicted"/>
<name>A0A8S5RC71_9VIRU</name>
<sequence>MRFLNGFACLAGGMLLRKVLNGFGIDICSVKGFLICLVAAIVYIGIINLIFKER</sequence>
<evidence type="ECO:0000256" key="1">
    <source>
        <dbReference type="SAM" id="Phobius"/>
    </source>
</evidence>
<feature type="transmembrane region" description="Helical" evidence="1">
    <location>
        <begin position="32"/>
        <end position="51"/>
    </location>
</feature>
<reference evidence="2" key="1">
    <citation type="journal article" date="2021" name="Proc. Natl. Acad. Sci. U.S.A.">
        <title>A Catalog of Tens of Thousands of Viruses from Human Metagenomes Reveals Hidden Associations with Chronic Diseases.</title>
        <authorList>
            <person name="Tisza M.J."/>
            <person name="Buck C.B."/>
        </authorList>
    </citation>
    <scope>NUCLEOTIDE SEQUENCE</scope>
    <source>
        <strain evidence="2">CtmTa7</strain>
    </source>
</reference>
<keyword evidence="1" id="KW-0812">Transmembrane</keyword>
<dbReference type="EMBL" id="BK059091">
    <property type="protein sequence ID" value="DAE28951.1"/>
    <property type="molecule type" value="Genomic_DNA"/>
</dbReference>
<organism evidence="2">
    <name type="scientific">virus sp. ctmTa7</name>
    <dbReference type="NCBI Taxonomy" id="2828255"/>
    <lineage>
        <taxon>Viruses</taxon>
    </lineage>
</organism>
<keyword evidence="1" id="KW-1133">Transmembrane helix</keyword>
<accession>A0A8S5RC71</accession>
<evidence type="ECO:0000313" key="2">
    <source>
        <dbReference type="EMBL" id="DAE28951.1"/>
    </source>
</evidence>